<evidence type="ECO:0000256" key="7">
    <source>
        <dbReference type="ARBA" id="ARBA00023136"/>
    </source>
</evidence>
<organism evidence="10 11">
    <name type="scientific">Ciceribacter naphthalenivorans</name>
    <dbReference type="NCBI Taxonomy" id="1118451"/>
    <lineage>
        <taxon>Bacteria</taxon>
        <taxon>Pseudomonadati</taxon>
        <taxon>Pseudomonadota</taxon>
        <taxon>Alphaproteobacteria</taxon>
        <taxon>Hyphomicrobiales</taxon>
        <taxon>Rhizobiaceae</taxon>
        <taxon>Ciceribacter</taxon>
    </lineage>
</organism>
<dbReference type="CDD" id="cd06261">
    <property type="entry name" value="TM_PBP2"/>
    <property type="match status" value="1"/>
</dbReference>
<dbReference type="OrthoDB" id="9815533at2"/>
<dbReference type="SUPFAM" id="SSF161098">
    <property type="entry name" value="MetI-like"/>
    <property type="match status" value="1"/>
</dbReference>
<evidence type="ECO:0000313" key="10">
    <source>
        <dbReference type="EMBL" id="GEO84725.1"/>
    </source>
</evidence>
<dbReference type="EMBL" id="BJZP01000006">
    <property type="protein sequence ID" value="GEO84725.1"/>
    <property type="molecule type" value="Genomic_DNA"/>
</dbReference>
<dbReference type="PROSITE" id="PS50928">
    <property type="entry name" value="ABC_TM1"/>
    <property type="match status" value="1"/>
</dbReference>
<dbReference type="PANTHER" id="PTHR43357:SF4">
    <property type="entry name" value="INNER MEMBRANE ABC TRANSPORTER PERMEASE PROTEIN YDCV"/>
    <property type="match status" value="1"/>
</dbReference>
<dbReference type="Proteomes" id="UP000321717">
    <property type="component" value="Unassembled WGS sequence"/>
</dbReference>
<keyword evidence="4" id="KW-0997">Cell inner membrane</keyword>
<dbReference type="GO" id="GO:0005886">
    <property type="term" value="C:plasma membrane"/>
    <property type="evidence" value="ECO:0007669"/>
    <property type="project" value="UniProtKB-SubCell"/>
</dbReference>
<dbReference type="PANTHER" id="PTHR43357">
    <property type="entry name" value="INNER MEMBRANE ABC TRANSPORTER PERMEASE PROTEIN YDCV"/>
    <property type="match status" value="1"/>
</dbReference>
<feature type="transmembrane region" description="Helical" evidence="8">
    <location>
        <begin position="97"/>
        <end position="118"/>
    </location>
</feature>
<feature type="transmembrane region" description="Helical" evidence="8">
    <location>
        <begin position="12"/>
        <end position="32"/>
    </location>
</feature>
<evidence type="ECO:0000313" key="11">
    <source>
        <dbReference type="Proteomes" id="UP000321717"/>
    </source>
</evidence>
<keyword evidence="3" id="KW-1003">Cell membrane</keyword>
<dbReference type="Gene3D" id="1.10.3720.10">
    <property type="entry name" value="MetI-like"/>
    <property type="match status" value="1"/>
</dbReference>
<accession>A0A512HGZ0</accession>
<comment type="subcellular location">
    <subcellularLocation>
        <location evidence="1">Cell inner membrane</location>
        <topology evidence="1">Multi-pass membrane protein</topology>
    </subcellularLocation>
    <subcellularLocation>
        <location evidence="8">Cell membrane</location>
        <topology evidence="8">Multi-pass membrane protein</topology>
    </subcellularLocation>
</comment>
<evidence type="ECO:0000256" key="1">
    <source>
        <dbReference type="ARBA" id="ARBA00004429"/>
    </source>
</evidence>
<feature type="transmembrane region" description="Helical" evidence="8">
    <location>
        <begin position="66"/>
        <end position="85"/>
    </location>
</feature>
<keyword evidence="11" id="KW-1185">Reference proteome</keyword>
<evidence type="ECO:0000256" key="4">
    <source>
        <dbReference type="ARBA" id="ARBA00022519"/>
    </source>
</evidence>
<sequence length="270" mass="28972">MAVKHWSRTTFLLLVAAYIVLPMAATLLYSLATRWTAHLLPDGYTLAHWAEGFADARFRAVLVRSLLLALAVALAEIALIVPALYWQRVHNPAIRGVLELLAAIPFAIPVLVIAFGLLRATGDYLPGLQGTVGLLFAAHVGIAFPFVYWTLDSAMAAARVEHLSEAARTCGASASATLWRVILPNIGPGIAAGLLMAFGTSFNEIALAQMLTGSRFETVQLYLLNMLKSADADYNLLAVMTIINFAVTLALSVGVVWLNGNRIATGKDKA</sequence>
<evidence type="ECO:0000256" key="5">
    <source>
        <dbReference type="ARBA" id="ARBA00022692"/>
    </source>
</evidence>
<evidence type="ECO:0000256" key="2">
    <source>
        <dbReference type="ARBA" id="ARBA00022448"/>
    </source>
</evidence>
<feature type="transmembrane region" description="Helical" evidence="8">
    <location>
        <begin position="236"/>
        <end position="258"/>
    </location>
</feature>
<dbReference type="GO" id="GO:0055085">
    <property type="term" value="P:transmembrane transport"/>
    <property type="evidence" value="ECO:0007669"/>
    <property type="project" value="InterPro"/>
</dbReference>
<dbReference type="InterPro" id="IPR035906">
    <property type="entry name" value="MetI-like_sf"/>
</dbReference>
<keyword evidence="2 8" id="KW-0813">Transport</keyword>
<reference evidence="10 11" key="1">
    <citation type="submission" date="2019-07" db="EMBL/GenBank/DDBJ databases">
        <title>Whole genome shotgun sequence of Rhizobium naphthalenivorans NBRC 107585.</title>
        <authorList>
            <person name="Hosoyama A."/>
            <person name="Uohara A."/>
            <person name="Ohji S."/>
            <person name="Ichikawa N."/>
        </authorList>
    </citation>
    <scope>NUCLEOTIDE SEQUENCE [LARGE SCALE GENOMIC DNA]</scope>
    <source>
        <strain evidence="10 11">NBRC 107585</strain>
    </source>
</reference>
<evidence type="ECO:0000259" key="9">
    <source>
        <dbReference type="PROSITE" id="PS50928"/>
    </source>
</evidence>
<dbReference type="Pfam" id="PF00528">
    <property type="entry name" value="BPD_transp_1"/>
    <property type="match status" value="1"/>
</dbReference>
<gene>
    <name evidence="10" type="ORF">RNA01_16570</name>
</gene>
<feature type="transmembrane region" description="Helical" evidence="8">
    <location>
        <begin position="130"/>
        <end position="151"/>
    </location>
</feature>
<keyword evidence="7 8" id="KW-0472">Membrane</keyword>
<comment type="caution">
    <text evidence="10">The sequence shown here is derived from an EMBL/GenBank/DDBJ whole genome shotgun (WGS) entry which is preliminary data.</text>
</comment>
<evidence type="ECO:0000256" key="8">
    <source>
        <dbReference type="RuleBase" id="RU363032"/>
    </source>
</evidence>
<name>A0A512HGZ0_9HYPH</name>
<evidence type="ECO:0000256" key="6">
    <source>
        <dbReference type="ARBA" id="ARBA00022989"/>
    </source>
</evidence>
<keyword evidence="6 8" id="KW-1133">Transmembrane helix</keyword>
<keyword evidence="5 8" id="KW-0812">Transmembrane</keyword>
<dbReference type="InterPro" id="IPR000515">
    <property type="entry name" value="MetI-like"/>
</dbReference>
<evidence type="ECO:0000256" key="3">
    <source>
        <dbReference type="ARBA" id="ARBA00022475"/>
    </source>
</evidence>
<comment type="similarity">
    <text evidence="8">Belongs to the binding-protein-dependent transport system permease family.</text>
</comment>
<proteinExistence type="inferred from homology"/>
<protein>
    <submittedName>
        <fullName evidence="10">ABC transporter permease</fullName>
    </submittedName>
</protein>
<feature type="domain" description="ABC transmembrane type-1" evidence="9">
    <location>
        <begin position="62"/>
        <end position="255"/>
    </location>
</feature>
<dbReference type="AlphaFoldDB" id="A0A512HGZ0"/>